<evidence type="ECO:0000313" key="2">
    <source>
        <dbReference type="Proteomes" id="UP000017836"/>
    </source>
</evidence>
<protein>
    <submittedName>
        <fullName evidence="1">Uncharacterized protein</fullName>
    </submittedName>
</protein>
<evidence type="ECO:0000313" key="1">
    <source>
        <dbReference type="EMBL" id="ERN18918.1"/>
    </source>
</evidence>
<name>U5DES4_AMBTC</name>
<dbReference type="Proteomes" id="UP000017836">
    <property type="component" value="Unassembled WGS sequence"/>
</dbReference>
<sequence>MNGLDSLMGLVASAMAAREKAWAGDPAVVKTAREPAGHREKVWAGDPTAVKTARGLSRHGDDTCSG</sequence>
<proteinExistence type="predicted"/>
<dbReference type="Gramene" id="ERN18918">
    <property type="protein sequence ID" value="ERN18918"/>
    <property type="gene ID" value="AMTR_s00067p00178320"/>
</dbReference>
<dbReference type="HOGENOM" id="CLU_2779226_0_0_1"/>
<dbReference type="AlphaFoldDB" id="U5DES4"/>
<gene>
    <name evidence="1" type="ORF">AMTR_s00067p00178320</name>
</gene>
<dbReference type="EMBL" id="KI392078">
    <property type="protein sequence ID" value="ERN18918.1"/>
    <property type="molecule type" value="Genomic_DNA"/>
</dbReference>
<organism evidence="1 2">
    <name type="scientific">Amborella trichopoda</name>
    <dbReference type="NCBI Taxonomy" id="13333"/>
    <lineage>
        <taxon>Eukaryota</taxon>
        <taxon>Viridiplantae</taxon>
        <taxon>Streptophyta</taxon>
        <taxon>Embryophyta</taxon>
        <taxon>Tracheophyta</taxon>
        <taxon>Spermatophyta</taxon>
        <taxon>Magnoliopsida</taxon>
        <taxon>Amborellales</taxon>
        <taxon>Amborellaceae</taxon>
        <taxon>Amborella</taxon>
    </lineage>
</organism>
<accession>U5DES4</accession>
<reference evidence="2" key="1">
    <citation type="journal article" date="2013" name="Science">
        <title>The Amborella genome and the evolution of flowering plants.</title>
        <authorList>
            <consortium name="Amborella Genome Project"/>
        </authorList>
    </citation>
    <scope>NUCLEOTIDE SEQUENCE [LARGE SCALE GENOMIC DNA]</scope>
</reference>
<keyword evidence="2" id="KW-1185">Reference proteome</keyword>